<evidence type="ECO:0000256" key="5">
    <source>
        <dbReference type="ARBA" id="ARBA00004692"/>
    </source>
</evidence>
<evidence type="ECO:0000256" key="8">
    <source>
        <dbReference type="ARBA" id="ARBA00022573"/>
    </source>
</evidence>
<dbReference type="SUPFAM" id="SSF52540">
    <property type="entry name" value="P-loop containing nucleoside triphosphate hydrolases"/>
    <property type="match status" value="1"/>
</dbReference>
<dbReference type="Proteomes" id="UP000199125">
    <property type="component" value="Unassembled WGS sequence"/>
</dbReference>
<comment type="pathway">
    <text evidence="5 14">Cofactor biosynthesis; adenosylcobalamin biosynthesis; adenosylcobalamin from cob(II)yrinate a,c-diamide: step 6/7.</text>
</comment>
<dbReference type="RefSeq" id="WP_090844493.1">
    <property type="nucleotide sequence ID" value="NZ_FNXG01000001.1"/>
</dbReference>
<dbReference type="PANTHER" id="PTHR34848:SF1">
    <property type="entry name" value="BIFUNCTIONAL ADENOSYLCOBALAMIN BIOSYNTHESIS PROTEIN COBU"/>
    <property type="match status" value="1"/>
</dbReference>
<evidence type="ECO:0000256" key="1">
    <source>
        <dbReference type="ARBA" id="ARBA00000312"/>
    </source>
</evidence>
<keyword evidence="13 14" id="KW-0342">GTP-binding</keyword>
<dbReference type="GO" id="GO:0009236">
    <property type="term" value="P:cobalamin biosynthetic process"/>
    <property type="evidence" value="ECO:0007669"/>
    <property type="project" value="UniProtKB-UniRule"/>
</dbReference>
<feature type="active site" description="GMP-histidine intermediate" evidence="15">
    <location>
        <position position="53"/>
    </location>
</feature>
<evidence type="ECO:0000256" key="15">
    <source>
        <dbReference type="PIRSR" id="PIRSR006135-1"/>
    </source>
</evidence>
<evidence type="ECO:0000256" key="6">
    <source>
        <dbReference type="ARBA" id="ARBA00005159"/>
    </source>
</evidence>
<name>A0A1H6JLE9_9RHOB</name>
<evidence type="ECO:0000256" key="11">
    <source>
        <dbReference type="ARBA" id="ARBA00022777"/>
    </source>
</evidence>
<dbReference type="GO" id="GO:0005524">
    <property type="term" value="F:ATP binding"/>
    <property type="evidence" value="ECO:0007669"/>
    <property type="project" value="UniProtKB-UniRule"/>
</dbReference>
<dbReference type="CDD" id="cd00544">
    <property type="entry name" value="CobU"/>
    <property type="match status" value="1"/>
</dbReference>
<dbReference type="EC" id="2.7.1.156" evidence="14"/>
<dbReference type="InterPro" id="IPR003203">
    <property type="entry name" value="CobU/CobP"/>
</dbReference>
<proteinExistence type="inferred from homology"/>
<dbReference type="GO" id="GO:0008820">
    <property type="term" value="F:cobinamide phosphate guanylyltransferase activity"/>
    <property type="evidence" value="ECO:0007669"/>
    <property type="project" value="UniProtKB-UniRule"/>
</dbReference>
<evidence type="ECO:0000256" key="16">
    <source>
        <dbReference type="PIRSR" id="PIRSR006135-2"/>
    </source>
</evidence>
<accession>A0A1H6JLE9</accession>
<feature type="binding site" evidence="16">
    <location>
        <begin position="54"/>
        <end position="57"/>
    </location>
    <ligand>
        <name>GTP</name>
        <dbReference type="ChEBI" id="CHEBI:37565"/>
    </ligand>
</feature>
<dbReference type="EC" id="2.7.7.62" evidence="14"/>
<dbReference type="Pfam" id="PF02283">
    <property type="entry name" value="CobU"/>
    <property type="match status" value="1"/>
</dbReference>
<keyword evidence="18" id="KW-1185">Reference proteome</keyword>
<dbReference type="InterPro" id="IPR027417">
    <property type="entry name" value="P-loop_NTPase"/>
</dbReference>
<evidence type="ECO:0000256" key="13">
    <source>
        <dbReference type="ARBA" id="ARBA00023134"/>
    </source>
</evidence>
<comment type="catalytic activity">
    <reaction evidence="3">
        <text>adenosylcob(III)inamide + GTP = adenosylcob(III)inamide phosphate + GDP + H(+)</text>
        <dbReference type="Rhea" id="RHEA:15765"/>
        <dbReference type="ChEBI" id="CHEBI:2480"/>
        <dbReference type="ChEBI" id="CHEBI:15378"/>
        <dbReference type="ChEBI" id="CHEBI:37565"/>
        <dbReference type="ChEBI" id="CHEBI:58189"/>
        <dbReference type="ChEBI" id="CHEBI:58502"/>
        <dbReference type="EC" id="2.7.1.156"/>
    </reaction>
</comment>
<comment type="catalytic activity">
    <reaction evidence="1 14">
        <text>adenosylcob(III)inamide + ATP = adenosylcob(III)inamide phosphate + ADP + H(+)</text>
        <dbReference type="Rhea" id="RHEA:15769"/>
        <dbReference type="ChEBI" id="CHEBI:2480"/>
        <dbReference type="ChEBI" id="CHEBI:15378"/>
        <dbReference type="ChEBI" id="CHEBI:30616"/>
        <dbReference type="ChEBI" id="CHEBI:58502"/>
        <dbReference type="ChEBI" id="CHEBI:456216"/>
        <dbReference type="EC" id="2.7.1.156"/>
    </reaction>
</comment>
<comment type="function">
    <text evidence="4 14">Catalyzes ATP-dependent phosphorylation of adenosylcobinamide and addition of GMP to adenosylcobinamide phosphate.</text>
</comment>
<sequence>MTRITLITGGARSGKSRLAEAETLALCRARQRPLYIATAEPGDAEMTARIAEHRARRGLEWDDLHAPLDLALALDASDGRGPRLVDCLTLWLSNLMLGGHDIDAATNALLDALSCQRDPVVIVTNEVGLGIVPDNALARAFRDAAGFLNQRVAGAADRVALVACGLPLCLKGAPLTQAKDQP</sequence>
<dbReference type="STRING" id="65735.SAMN04488075_0280"/>
<evidence type="ECO:0000256" key="2">
    <source>
        <dbReference type="ARBA" id="ARBA00000711"/>
    </source>
</evidence>
<feature type="binding site" evidence="16">
    <location>
        <position position="86"/>
    </location>
    <ligand>
        <name>GTP</name>
        <dbReference type="ChEBI" id="CHEBI:37565"/>
    </ligand>
</feature>
<reference evidence="18" key="1">
    <citation type="submission" date="2016-10" db="EMBL/GenBank/DDBJ databases">
        <authorList>
            <person name="Varghese N."/>
            <person name="Submissions S."/>
        </authorList>
    </citation>
    <scope>NUCLEOTIDE SEQUENCE [LARGE SCALE GENOMIC DNA]</scope>
    <source>
        <strain evidence="18">DSM 11593</strain>
    </source>
</reference>
<keyword evidence="17" id="KW-0548">Nucleotidyltransferase</keyword>
<evidence type="ECO:0000256" key="14">
    <source>
        <dbReference type="PIRNR" id="PIRNR006135"/>
    </source>
</evidence>
<comment type="similarity">
    <text evidence="7 14">Belongs to the CobU/CobP family.</text>
</comment>
<dbReference type="OrthoDB" id="9788370at2"/>
<dbReference type="AlphaFoldDB" id="A0A1H6JLE9"/>
<dbReference type="GO" id="GO:0043752">
    <property type="term" value="F:adenosylcobinamide kinase activity"/>
    <property type="evidence" value="ECO:0007669"/>
    <property type="project" value="UniProtKB-EC"/>
</dbReference>
<evidence type="ECO:0000256" key="9">
    <source>
        <dbReference type="ARBA" id="ARBA00022679"/>
    </source>
</evidence>
<keyword evidence="12 14" id="KW-0067">ATP-binding</keyword>
<evidence type="ECO:0000313" key="17">
    <source>
        <dbReference type="EMBL" id="SEH59867.1"/>
    </source>
</evidence>
<evidence type="ECO:0000313" key="18">
    <source>
        <dbReference type="Proteomes" id="UP000199125"/>
    </source>
</evidence>
<protein>
    <recommendedName>
        <fullName evidence="14">Bifunctional adenosylcobalamin biosynthesis protein</fullName>
        <ecNumber evidence="14">2.7.1.156</ecNumber>
        <ecNumber evidence="14">2.7.7.62</ecNumber>
    </recommendedName>
</protein>
<dbReference type="GO" id="GO:0005525">
    <property type="term" value="F:GTP binding"/>
    <property type="evidence" value="ECO:0007669"/>
    <property type="project" value="UniProtKB-UniRule"/>
</dbReference>
<evidence type="ECO:0000256" key="7">
    <source>
        <dbReference type="ARBA" id="ARBA00007490"/>
    </source>
</evidence>
<keyword evidence="10 14" id="KW-0547">Nucleotide-binding</keyword>
<keyword evidence="8 14" id="KW-0169">Cobalamin biosynthesis</keyword>
<evidence type="ECO:0000256" key="4">
    <source>
        <dbReference type="ARBA" id="ARBA00003889"/>
    </source>
</evidence>
<dbReference type="NCBIfam" id="NF004469">
    <property type="entry name" value="PRK05800.1"/>
    <property type="match status" value="1"/>
</dbReference>
<feature type="binding site" evidence="16">
    <location>
        <begin position="37"/>
        <end position="39"/>
    </location>
    <ligand>
        <name>GTP</name>
        <dbReference type="ChEBI" id="CHEBI:37565"/>
    </ligand>
</feature>
<evidence type="ECO:0000256" key="10">
    <source>
        <dbReference type="ARBA" id="ARBA00022741"/>
    </source>
</evidence>
<dbReference type="Gene3D" id="3.40.50.300">
    <property type="entry name" value="P-loop containing nucleotide triphosphate hydrolases"/>
    <property type="match status" value="1"/>
</dbReference>
<dbReference type="PANTHER" id="PTHR34848">
    <property type="match status" value="1"/>
</dbReference>
<dbReference type="UniPathway" id="UPA00148">
    <property type="reaction ID" value="UER00236"/>
</dbReference>
<keyword evidence="11 14" id="KW-0418">Kinase</keyword>
<feature type="binding site" evidence="16">
    <location>
        <begin position="9"/>
        <end position="16"/>
    </location>
    <ligand>
        <name>GTP</name>
        <dbReference type="ChEBI" id="CHEBI:37565"/>
    </ligand>
</feature>
<evidence type="ECO:0000256" key="12">
    <source>
        <dbReference type="ARBA" id="ARBA00022840"/>
    </source>
</evidence>
<keyword evidence="9 14" id="KW-0808">Transferase</keyword>
<dbReference type="EMBL" id="FNXG01000001">
    <property type="protein sequence ID" value="SEH59867.1"/>
    <property type="molecule type" value="Genomic_DNA"/>
</dbReference>
<organism evidence="17 18">
    <name type="scientific">Paracoccus alkenifer</name>
    <dbReference type="NCBI Taxonomy" id="65735"/>
    <lineage>
        <taxon>Bacteria</taxon>
        <taxon>Pseudomonadati</taxon>
        <taxon>Pseudomonadota</taxon>
        <taxon>Alphaproteobacteria</taxon>
        <taxon>Rhodobacterales</taxon>
        <taxon>Paracoccaceae</taxon>
        <taxon>Paracoccus</taxon>
    </lineage>
</organism>
<comment type="catalytic activity">
    <reaction evidence="2 14">
        <text>adenosylcob(III)inamide phosphate + GTP + H(+) = adenosylcob(III)inamide-GDP + diphosphate</text>
        <dbReference type="Rhea" id="RHEA:22712"/>
        <dbReference type="ChEBI" id="CHEBI:15378"/>
        <dbReference type="ChEBI" id="CHEBI:33019"/>
        <dbReference type="ChEBI" id="CHEBI:37565"/>
        <dbReference type="ChEBI" id="CHEBI:58502"/>
        <dbReference type="ChEBI" id="CHEBI:60487"/>
        <dbReference type="EC" id="2.7.7.62"/>
    </reaction>
</comment>
<gene>
    <name evidence="17" type="ORF">SAMN04488075_0280</name>
</gene>
<dbReference type="PIRSF" id="PIRSF006135">
    <property type="entry name" value="CobU"/>
    <property type="match status" value="1"/>
</dbReference>
<comment type="pathway">
    <text evidence="6 14">Cofactor biosynthesis; adenosylcobalamin biosynthesis; adenosylcobalamin from cob(II)yrinate a,c-diamide: step 5/7.</text>
</comment>
<evidence type="ECO:0000256" key="3">
    <source>
        <dbReference type="ARBA" id="ARBA00001522"/>
    </source>
</evidence>